<evidence type="ECO:0000313" key="1">
    <source>
        <dbReference type="EMBL" id="PES41121.1"/>
    </source>
</evidence>
<dbReference type="Gene3D" id="1.10.260.40">
    <property type="entry name" value="lambda repressor-like DNA-binding domains"/>
    <property type="match status" value="1"/>
</dbReference>
<accession>A0AAE5UD11</accession>
<dbReference type="SUPFAM" id="SSF47413">
    <property type="entry name" value="lambda repressor-like DNA-binding domains"/>
    <property type="match status" value="1"/>
</dbReference>
<sequence>MFWWRNPNRSKFGRWLDREGITQSEFSERSGVSRNTIWRVCNTKGYIPTPRVMKKIMATVQKVDKTKDIDDFFQF</sequence>
<gene>
    <name evidence="1" type="ORF">CN497_06290</name>
</gene>
<name>A0AAE5UD11_PRIMG</name>
<dbReference type="EMBL" id="NTYW01000005">
    <property type="protein sequence ID" value="PES41121.1"/>
    <property type="molecule type" value="Genomic_DNA"/>
</dbReference>
<evidence type="ECO:0000313" key="2">
    <source>
        <dbReference type="Proteomes" id="UP000220341"/>
    </source>
</evidence>
<dbReference type="GO" id="GO:0003677">
    <property type="term" value="F:DNA binding"/>
    <property type="evidence" value="ECO:0007669"/>
    <property type="project" value="InterPro"/>
</dbReference>
<comment type="caution">
    <text evidence="1">The sequence shown here is derived from an EMBL/GenBank/DDBJ whole genome shotgun (WGS) entry which is preliminary data.</text>
</comment>
<dbReference type="PROSITE" id="PS50943">
    <property type="entry name" value="HTH_CROC1"/>
    <property type="match status" value="1"/>
</dbReference>
<organism evidence="1 2">
    <name type="scientific">Priestia megaterium</name>
    <name type="common">Bacillus megaterium</name>
    <dbReference type="NCBI Taxonomy" id="1404"/>
    <lineage>
        <taxon>Bacteria</taxon>
        <taxon>Bacillati</taxon>
        <taxon>Bacillota</taxon>
        <taxon>Bacilli</taxon>
        <taxon>Bacillales</taxon>
        <taxon>Bacillaceae</taxon>
        <taxon>Priestia</taxon>
    </lineage>
</organism>
<reference evidence="1 2" key="1">
    <citation type="submission" date="2017-09" db="EMBL/GenBank/DDBJ databases">
        <title>Large-scale bioinformatics analysis of Bacillus genomes uncovers conserved roles of natural products in bacterial physiology.</title>
        <authorList>
            <consortium name="Agbiome Team Llc"/>
            <person name="Bleich R.M."/>
            <person name="Kirk G.J."/>
            <person name="Santa Maria K.C."/>
            <person name="Allen S.E."/>
            <person name="Farag S."/>
            <person name="Shank E.A."/>
            <person name="Bowers A."/>
        </authorList>
    </citation>
    <scope>NUCLEOTIDE SEQUENCE [LARGE SCALE GENOMIC DNA]</scope>
    <source>
        <strain evidence="1 2">AFS003013</strain>
    </source>
</reference>
<dbReference type="RefSeq" id="WP_053488389.1">
    <property type="nucleotide sequence ID" value="NZ_CATKQG010000042.1"/>
</dbReference>
<dbReference type="Proteomes" id="UP000220341">
    <property type="component" value="Unassembled WGS sequence"/>
</dbReference>
<dbReference type="Pfam" id="PF01381">
    <property type="entry name" value="HTH_3"/>
    <property type="match status" value="1"/>
</dbReference>
<proteinExistence type="predicted"/>
<dbReference type="AlphaFoldDB" id="A0AAE5UD11"/>
<protein>
    <submittedName>
        <fullName evidence="1">XRE family transcriptional regulator</fullName>
    </submittedName>
</protein>
<dbReference type="CDD" id="cd00093">
    <property type="entry name" value="HTH_XRE"/>
    <property type="match status" value="1"/>
</dbReference>
<dbReference type="InterPro" id="IPR010982">
    <property type="entry name" value="Lambda_DNA-bd_dom_sf"/>
</dbReference>
<dbReference type="InterPro" id="IPR001387">
    <property type="entry name" value="Cro/C1-type_HTH"/>
</dbReference>